<keyword evidence="1 2" id="KW-0482">Metalloprotease</keyword>
<name>A0A2A6C3W6_PRIPA</name>
<dbReference type="GO" id="GO:0004222">
    <property type="term" value="F:metalloendopeptidase activity"/>
    <property type="evidence" value="ECO:0000318"/>
    <property type="project" value="GO_Central"/>
</dbReference>
<feature type="chain" id="PRO_5042620806" description="Metalloendopeptidase" evidence="2">
    <location>
        <begin position="23"/>
        <end position="427"/>
    </location>
</feature>
<feature type="binding site" evidence="1">
    <location>
        <position position="244"/>
    </location>
    <ligand>
        <name>Zn(2+)</name>
        <dbReference type="ChEBI" id="CHEBI:29105"/>
        <note>catalytic</note>
    </ligand>
</feature>
<protein>
    <recommendedName>
        <fullName evidence="2">Metalloendopeptidase</fullName>
        <ecNumber evidence="2">3.4.24.-</ecNumber>
    </recommendedName>
</protein>
<keyword evidence="1 2" id="KW-0862">Zinc</keyword>
<feature type="binding site" evidence="1">
    <location>
        <position position="238"/>
    </location>
    <ligand>
        <name>Zn(2+)</name>
        <dbReference type="ChEBI" id="CHEBI:29105"/>
        <note>catalytic</note>
    </ligand>
</feature>
<gene>
    <name evidence="3" type="primary">WBGene00107151</name>
</gene>
<keyword evidence="4" id="KW-1185">Reference proteome</keyword>
<dbReference type="InterPro" id="IPR034035">
    <property type="entry name" value="Astacin-like_dom"/>
</dbReference>
<dbReference type="EC" id="3.4.24.-" evidence="2"/>
<dbReference type="PANTHER" id="PTHR10127">
    <property type="entry name" value="DISCOIDIN, CUB, EGF, LAMININ , AND ZINC METALLOPROTEASE DOMAIN CONTAINING"/>
    <property type="match status" value="1"/>
</dbReference>
<dbReference type="GO" id="GO:0008270">
    <property type="term" value="F:zinc ion binding"/>
    <property type="evidence" value="ECO:0007669"/>
    <property type="project" value="UniProtKB-UniRule"/>
</dbReference>
<feature type="binding site" evidence="1">
    <location>
        <position position="234"/>
    </location>
    <ligand>
        <name>Zn(2+)</name>
        <dbReference type="ChEBI" id="CHEBI:29105"/>
        <note>catalytic</note>
    </ligand>
</feature>
<evidence type="ECO:0000313" key="4">
    <source>
        <dbReference type="Proteomes" id="UP000005239"/>
    </source>
</evidence>
<accession>A0A8R1UBS7</accession>
<dbReference type="Gene3D" id="3.40.390.10">
    <property type="entry name" value="Collagenase (Catalytic Domain)"/>
    <property type="match status" value="1"/>
</dbReference>
<keyword evidence="1 2" id="KW-0645">Protease</keyword>
<dbReference type="Pfam" id="PF01400">
    <property type="entry name" value="Astacin"/>
    <property type="match status" value="2"/>
</dbReference>
<keyword evidence="1 2" id="KW-0479">Metal-binding</keyword>
<dbReference type="InterPro" id="IPR001506">
    <property type="entry name" value="Peptidase_M12A"/>
</dbReference>
<comment type="cofactor">
    <cofactor evidence="1 2">
        <name>Zn(2+)</name>
        <dbReference type="ChEBI" id="CHEBI:29105"/>
    </cofactor>
    <text evidence="1 2">Binds 1 zinc ion per subunit.</text>
</comment>
<dbReference type="OrthoDB" id="291007at2759"/>
<comment type="caution">
    <text evidence="1">Lacks conserved residue(s) required for the propagation of feature annotation.</text>
</comment>
<dbReference type="Proteomes" id="UP000005239">
    <property type="component" value="Unassembled WGS sequence"/>
</dbReference>
<evidence type="ECO:0000256" key="2">
    <source>
        <dbReference type="RuleBase" id="RU361183"/>
    </source>
</evidence>
<reference evidence="3" key="2">
    <citation type="submission" date="2022-06" db="UniProtKB">
        <authorList>
            <consortium name="EnsemblMetazoa"/>
        </authorList>
    </citation>
    <scope>IDENTIFICATION</scope>
    <source>
        <strain evidence="3">PS312</strain>
    </source>
</reference>
<dbReference type="SMART" id="SM00235">
    <property type="entry name" value="ZnMc"/>
    <property type="match status" value="1"/>
</dbReference>
<proteinExistence type="predicted"/>
<feature type="signal peptide" evidence="2">
    <location>
        <begin position="1"/>
        <end position="22"/>
    </location>
</feature>
<dbReference type="InterPro" id="IPR024079">
    <property type="entry name" value="MetalloPept_cat_dom_sf"/>
</dbReference>
<reference evidence="4" key="1">
    <citation type="journal article" date="2008" name="Nat. Genet.">
        <title>The Pristionchus pacificus genome provides a unique perspective on nematode lifestyle and parasitism.</title>
        <authorList>
            <person name="Dieterich C."/>
            <person name="Clifton S.W."/>
            <person name="Schuster L.N."/>
            <person name="Chinwalla A."/>
            <person name="Delehaunty K."/>
            <person name="Dinkelacker I."/>
            <person name="Fulton L."/>
            <person name="Fulton R."/>
            <person name="Godfrey J."/>
            <person name="Minx P."/>
            <person name="Mitreva M."/>
            <person name="Roeseler W."/>
            <person name="Tian H."/>
            <person name="Witte H."/>
            <person name="Yang S.P."/>
            <person name="Wilson R.K."/>
            <person name="Sommer R.J."/>
        </authorList>
    </citation>
    <scope>NUCLEOTIDE SEQUENCE [LARGE SCALE GENOMIC DNA]</scope>
    <source>
        <strain evidence="4">PS312</strain>
    </source>
</reference>
<dbReference type="InterPro" id="IPR006026">
    <property type="entry name" value="Peptidase_Metallo"/>
</dbReference>
<dbReference type="FunFam" id="3.40.390.10:FF:000057">
    <property type="entry name" value="Zinc metalloproteinase"/>
    <property type="match status" value="1"/>
</dbReference>
<dbReference type="GO" id="GO:0005615">
    <property type="term" value="C:extracellular space"/>
    <property type="evidence" value="ECO:0000318"/>
    <property type="project" value="GO_Central"/>
</dbReference>
<evidence type="ECO:0000313" key="3">
    <source>
        <dbReference type="EnsemblMetazoa" id="PPA17597.1"/>
    </source>
</evidence>
<keyword evidence="1 2" id="KW-0378">Hydrolase</keyword>
<organism evidence="3 4">
    <name type="scientific">Pristionchus pacificus</name>
    <name type="common">Parasitic nematode worm</name>
    <dbReference type="NCBI Taxonomy" id="54126"/>
    <lineage>
        <taxon>Eukaryota</taxon>
        <taxon>Metazoa</taxon>
        <taxon>Ecdysozoa</taxon>
        <taxon>Nematoda</taxon>
        <taxon>Chromadorea</taxon>
        <taxon>Rhabditida</taxon>
        <taxon>Rhabditina</taxon>
        <taxon>Diplogasteromorpha</taxon>
        <taxon>Diplogasteroidea</taxon>
        <taxon>Neodiplogasteridae</taxon>
        <taxon>Pristionchus</taxon>
    </lineage>
</organism>
<dbReference type="PRINTS" id="PR00480">
    <property type="entry name" value="ASTACIN"/>
</dbReference>
<dbReference type="SUPFAM" id="SSF55486">
    <property type="entry name" value="Metalloproteases ('zincins'), catalytic domain"/>
    <property type="match status" value="1"/>
</dbReference>
<evidence type="ECO:0000256" key="1">
    <source>
        <dbReference type="PROSITE-ProRule" id="PRU01211"/>
    </source>
</evidence>
<dbReference type="PANTHER" id="PTHR10127:SF793">
    <property type="entry name" value="ZINC METALLOPROTEINASE NAS-31"/>
    <property type="match status" value="1"/>
</dbReference>
<dbReference type="EnsemblMetazoa" id="PPA17597.1">
    <property type="protein sequence ID" value="PPA17597.1"/>
    <property type="gene ID" value="WBGene00107151"/>
</dbReference>
<dbReference type="PROSITE" id="PS51864">
    <property type="entry name" value="ASTACIN"/>
    <property type="match status" value="1"/>
</dbReference>
<accession>A0A2A6C3W6</accession>
<dbReference type="AlphaFoldDB" id="A0A2A6C3W6"/>
<sequence>MFQPTMKSTLIFLSLIIGSALAAGIDLFKKIEKIEKEMSREVEEEYADKEHEDELDLLKKQFAAALTRNETFINIPTEIDLNGNHTGLFEGDIQLTPEQWRVALDSDPDNPMKRRQGLAEMTWMWPPSGAPVIPYSFANGFPDQYKQVVKDAIAFWEERTCIKFRASTSADKSAYVEHSPFRIKPCQKHAMRNEFSIVFNQNADGCNSVIGRRTTPQNVNLQMPGCMTTTIVAHELSHAFGTLHVQSRVDRDEYVIIDTSNIRPGMEQNFRMEPNGYSTYGLPYEFGSMQHYFPHSFAVDESRPTIYAKPKYQKFQPANAQVINVAATAQIVKVELPGEFRGFQEALVVLQAPAGKKIEAVVKSFGPFRFTMCRSVGLEIIATDTRTSGLRVCARPTADVIVYDGNTMLIWLYRDYPVVTEVSVRAI</sequence>
<dbReference type="GO" id="GO:0006508">
    <property type="term" value="P:proteolysis"/>
    <property type="evidence" value="ECO:0007669"/>
    <property type="project" value="UniProtKB-KW"/>
</dbReference>
<keyword evidence="2" id="KW-0732">Signal</keyword>
<dbReference type="CDD" id="cd04280">
    <property type="entry name" value="ZnMc_astacin_like"/>
    <property type="match status" value="1"/>
</dbReference>
<feature type="active site" evidence="1">
    <location>
        <position position="235"/>
    </location>
</feature>